<sequence>MPITSPARYRSGPRRRSLFISAAGLAGAAVLSGCSDESGGLAGTSDTARADAVELRLSRAEARDSRSLAQRYDAVLTAHPTLAARLRPMRAEVVAHAAAFSGAAPSGSPTVTPSGSTADTHVGTPDGAPSNEKEALRSLASAERTLADRRGKTLLHAPDELARLLASVAAAGAAHAYLLTEDGA</sequence>
<name>A0A1V4A573_9ACTN</name>
<protein>
    <recommendedName>
        <fullName evidence="4">Lipoprotein</fullName>
    </recommendedName>
</protein>
<reference evidence="2 3" key="1">
    <citation type="submission" date="2017-02" db="EMBL/GenBank/DDBJ databases">
        <title>Draft Genome Sequence of Streptomyces tsukubaensis F601, a Producer of the immunosuppressant tacrolimus FK506.</title>
        <authorList>
            <person name="Zong G."/>
            <person name="Zhong C."/>
            <person name="Fu J."/>
            <person name="Qin R."/>
            <person name="Cao G."/>
        </authorList>
    </citation>
    <scope>NUCLEOTIDE SEQUENCE [LARGE SCALE GENOMIC DNA]</scope>
    <source>
        <strain evidence="2 3">F601</strain>
    </source>
</reference>
<feature type="compositionally biased region" description="Low complexity" evidence="1">
    <location>
        <begin position="102"/>
        <end position="118"/>
    </location>
</feature>
<dbReference type="InterPro" id="IPR006311">
    <property type="entry name" value="TAT_signal"/>
</dbReference>
<accession>A0A1V4A573</accession>
<dbReference type="AlphaFoldDB" id="A0A1V4A573"/>
<evidence type="ECO:0008006" key="4">
    <source>
        <dbReference type="Google" id="ProtNLM"/>
    </source>
</evidence>
<evidence type="ECO:0000313" key="3">
    <source>
        <dbReference type="Proteomes" id="UP000190539"/>
    </source>
</evidence>
<gene>
    <name evidence="2" type="ORF">B1H18_21170</name>
</gene>
<dbReference type="OrthoDB" id="4339130at2"/>
<evidence type="ECO:0000256" key="1">
    <source>
        <dbReference type="SAM" id="MobiDB-lite"/>
    </source>
</evidence>
<dbReference type="EMBL" id="MVFC01000018">
    <property type="protein sequence ID" value="OON76446.1"/>
    <property type="molecule type" value="Genomic_DNA"/>
</dbReference>
<evidence type="ECO:0000313" key="2">
    <source>
        <dbReference type="EMBL" id="OON76446.1"/>
    </source>
</evidence>
<comment type="caution">
    <text evidence="2">The sequence shown here is derived from an EMBL/GenBank/DDBJ whole genome shotgun (WGS) entry which is preliminary data.</text>
</comment>
<dbReference type="STRING" id="83656.B1H18_21170"/>
<feature type="region of interest" description="Disordered" evidence="1">
    <location>
        <begin position="102"/>
        <end position="132"/>
    </location>
</feature>
<dbReference type="Proteomes" id="UP000190539">
    <property type="component" value="Unassembled WGS sequence"/>
</dbReference>
<dbReference type="RefSeq" id="WP_077969935.1">
    <property type="nucleotide sequence ID" value="NZ_CP045178.1"/>
</dbReference>
<keyword evidence="3" id="KW-1185">Reference proteome</keyword>
<proteinExistence type="predicted"/>
<dbReference type="PROSITE" id="PS51318">
    <property type="entry name" value="TAT"/>
    <property type="match status" value="1"/>
</dbReference>
<organism evidence="2 3">
    <name type="scientific">Streptomyces tsukubensis</name>
    <dbReference type="NCBI Taxonomy" id="83656"/>
    <lineage>
        <taxon>Bacteria</taxon>
        <taxon>Bacillati</taxon>
        <taxon>Actinomycetota</taxon>
        <taxon>Actinomycetes</taxon>
        <taxon>Kitasatosporales</taxon>
        <taxon>Streptomycetaceae</taxon>
        <taxon>Streptomyces</taxon>
    </lineage>
</organism>